<feature type="compositionally biased region" description="Basic and acidic residues" evidence="1">
    <location>
        <begin position="1"/>
        <end position="11"/>
    </location>
</feature>
<keyword evidence="2" id="KW-1133">Transmembrane helix</keyword>
<name>A0A9Q0K401_9MAGN</name>
<evidence type="ECO:0000256" key="1">
    <source>
        <dbReference type="SAM" id="MobiDB-lite"/>
    </source>
</evidence>
<organism evidence="3 4">
    <name type="scientific">Protea cynaroides</name>
    <dbReference type="NCBI Taxonomy" id="273540"/>
    <lineage>
        <taxon>Eukaryota</taxon>
        <taxon>Viridiplantae</taxon>
        <taxon>Streptophyta</taxon>
        <taxon>Embryophyta</taxon>
        <taxon>Tracheophyta</taxon>
        <taxon>Spermatophyta</taxon>
        <taxon>Magnoliopsida</taxon>
        <taxon>Proteales</taxon>
        <taxon>Proteaceae</taxon>
        <taxon>Protea</taxon>
    </lineage>
</organism>
<proteinExistence type="predicted"/>
<feature type="transmembrane region" description="Helical" evidence="2">
    <location>
        <begin position="89"/>
        <end position="109"/>
    </location>
</feature>
<evidence type="ECO:0000256" key="2">
    <source>
        <dbReference type="SAM" id="Phobius"/>
    </source>
</evidence>
<feature type="compositionally biased region" description="Basic residues" evidence="1">
    <location>
        <begin position="12"/>
        <end position="22"/>
    </location>
</feature>
<dbReference type="Proteomes" id="UP001141806">
    <property type="component" value="Unassembled WGS sequence"/>
</dbReference>
<keyword evidence="4" id="KW-1185">Reference proteome</keyword>
<comment type="caution">
    <text evidence="3">The sequence shown here is derived from an EMBL/GenBank/DDBJ whole genome shotgun (WGS) entry which is preliminary data.</text>
</comment>
<dbReference type="AlphaFoldDB" id="A0A9Q0K401"/>
<evidence type="ECO:0000313" key="4">
    <source>
        <dbReference type="Proteomes" id="UP001141806"/>
    </source>
</evidence>
<evidence type="ECO:0000313" key="3">
    <source>
        <dbReference type="EMBL" id="KAJ4962281.1"/>
    </source>
</evidence>
<feature type="region of interest" description="Disordered" evidence="1">
    <location>
        <begin position="1"/>
        <end position="45"/>
    </location>
</feature>
<gene>
    <name evidence="3" type="ORF">NE237_022220</name>
</gene>
<sequence length="118" mass="13775">MKKKKEGDSSNRHHHRRRRRRAAVVTPTTIGEEEGGRQQHLPPPSRTSWIGRVKLDLDQWSMSIVELEKLVSENSALVKKVPRRCGKGVYHLSLTYFFSFLFVMIKLLFYCQFTGEDN</sequence>
<protein>
    <submittedName>
        <fullName evidence="3">Uncharacterized protein</fullName>
    </submittedName>
</protein>
<keyword evidence="2" id="KW-0472">Membrane</keyword>
<accession>A0A9Q0K401</accession>
<reference evidence="3" key="1">
    <citation type="journal article" date="2023" name="Plant J.">
        <title>The genome of the king protea, Protea cynaroides.</title>
        <authorList>
            <person name="Chang J."/>
            <person name="Duong T.A."/>
            <person name="Schoeman C."/>
            <person name="Ma X."/>
            <person name="Roodt D."/>
            <person name="Barker N."/>
            <person name="Li Z."/>
            <person name="Van de Peer Y."/>
            <person name="Mizrachi E."/>
        </authorList>
    </citation>
    <scope>NUCLEOTIDE SEQUENCE</scope>
    <source>
        <tissue evidence="3">Young leaves</tissue>
    </source>
</reference>
<dbReference type="EMBL" id="JAMYWD010000008">
    <property type="protein sequence ID" value="KAJ4962281.1"/>
    <property type="molecule type" value="Genomic_DNA"/>
</dbReference>
<keyword evidence="2" id="KW-0812">Transmembrane</keyword>